<evidence type="ECO:0000259" key="1">
    <source>
        <dbReference type="Pfam" id="PF26601"/>
    </source>
</evidence>
<keyword evidence="3" id="KW-1185">Reference proteome</keyword>
<dbReference type="KEGG" id="oat:OAN307_c03860"/>
<evidence type="ECO:0000313" key="2">
    <source>
        <dbReference type="EMBL" id="AGI66132.1"/>
    </source>
</evidence>
<dbReference type="HOGENOM" id="CLU_2701132_0_0_5"/>
<evidence type="ECO:0000313" key="3">
    <source>
        <dbReference type="Proteomes" id="UP000005307"/>
    </source>
</evidence>
<accession>M9R1L3</accession>
<proteinExistence type="predicted"/>
<gene>
    <name evidence="2" type="ORF">OAN307_c03860</name>
</gene>
<dbReference type="Pfam" id="PF26601">
    <property type="entry name" value="zf-CHCC_ins"/>
    <property type="match status" value="1"/>
</dbReference>
<dbReference type="InterPro" id="IPR058255">
    <property type="entry name" value="zf-CHCC_ins"/>
</dbReference>
<dbReference type="Proteomes" id="UP000005307">
    <property type="component" value="Chromosome"/>
</dbReference>
<dbReference type="EMBL" id="CP003740">
    <property type="protein sequence ID" value="AGI66132.1"/>
    <property type="molecule type" value="Genomic_DNA"/>
</dbReference>
<protein>
    <recommendedName>
        <fullName evidence="1">Putative CHCC zinc finger domain-containing protein</fullName>
    </recommendedName>
</protein>
<dbReference type="AlphaFoldDB" id="M9R1L3"/>
<feature type="domain" description="Putative CHCC zinc finger" evidence="1">
    <location>
        <begin position="39"/>
        <end position="63"/>
    </location>
</feature>
<dbReference type="STRING" id="391626.OAN307_c03860"/>
<name>M9R1L3_9RHOB</name>
<reference evidence="2 3" key="1">
    <citation type="journal article" date="2013" name="PLoS ONE">
        <title>Poles Apart: Arctic and Antarctic Octadecabacter strains Share High Genome Plasticity and a New Type of Xanthorhodopsin.</title>
        <authorList>
            <person name="Vollmers J."/>
            <person name="Voget S."/>
            <person name="Dietrich S."/>
            <person name="Gollnow K."/>
            <person name="Smits M."/>
            <person name="Meyer K."/>
            <person name="Brinkhoff T."/>
            <person name="Simon M."/>
            <person name="Daniel R."/>
        </authorList>
    </citation>
    <scope>NUCLEOTIDE SEQUENCE [LARGE SCALE GENOMIC DNA]</scope>
    <source>
        <strain evidence="2 3">307</strain>
    </source>
</reference>
<sequence length="73" mass="8322">MFLFCPFGLVGCAPDRLERLNVCSGLLRFDELHLGLKTSFENPACGHKKMMVCDEFKFLKKHQANQFGTSVRL</sequence>
<organism evidence="2 3">
    <name type="scientific">Octadecabacter antarcticus 307</name>
    <dbReference type="NCBI Taxonomy" id="391626"/>
    <lineage>
        <taxon>Bacteria</taxon>
        <taxon>Pseudomonadati</taxon>
        <taxon>Pseudomonadota</taxon>
        <taxon>Alphaproteobacteria</taxon>
        <taxon>Rhodobacterales</taxon>
        <taxon>Roseobacteraceae</taxon>
        <taxon>Octadecabacter</taxon>
    </lineage>
</organism>